<sequence>MNSKSNLMGTAFRSAVLMSALTGISHAQAVAGSAGVDMGDTGNIYNAPYINYPSLYPGSLDWSSPSLQGFIVPAAQLTGIDTSGNDISYLDLLPLQSQSMTVVDSTGPVIAMTAGASAGDPGVIQIYDPVSDSMISVLSVDSSGNPTVGGSPVVTSANASTLGVSQWTDAGTYIHPKDNDATTGFAVDKTSGFARIGSGGSITDHALSVARSSDDQNAKYAIYAANISSASSNQNTTNVGVYARQRVSIASGTSNSGSGISVLGLAEMGGAGTMNVLNAIYGGVGARSAAETGTVSLVRGVYANPGVATGHNVKFSSIIGVQSTPSNYGSQTTSTMYGGSFAVQSSGTLSGAVTTATGLTVSVGNSNFPNQISTGYAINVGPVVAQDSYGIYQTSYNNQNYLNSRVGIGGVAPAISQAYVYNSGSESSVGVASGSSAQWGVYTLVNPNVSLLAAASAGARNTGGAFTANYLNETGSLSTQVGSASYAGTLYTANAATVNEVTALSGIVYSQQGTIGTAYGLYLGASSAVTVGGVTYSGTITNNFGVYQSVSAQTNYLAGNIGLGVIAPTTRLDLNGRMTIRQSSAPTANPPTGWTMWVDSSGVLKATSANGTVATLATPNP</sequence>
<organism evidence="2 3">
    <name type="scientific">Haloferula luteola</name>
    <dbReference type="NCBI Taxonomy" id="595692"/>
    <lineage>
        <taxon>Bacteria</taxon>
        <taxon>Pseudomonadati</taxon>
        <taxon>Verrucomicrobiota</taxon>
        <taxon>Verrucomicrobiia</taxon>
        <taxon>Verrucomicrobiales</taxon>
        <taxon>Verrucomicrobiaceae</taxon>
        <taxon>Haloferula</taxon>
    </lineage>
</organism>
<dbReference type="EMBL" id="JACHFD010000008">
    <property type="protein sequence ID" value="MBB5351739.1"/>
    <property type="molecule type" value="Genomic_DNA"/>
</dbReference>
<feature type="signal peptide" evidence="1">
    <location>
        <begin position="1"/>
        <end position="29"/>
    </location>
</feature>
<feature type="chain" id="PRO_5032702951" evidence="1">
    <location>
        <begin position="30"/>
        <end position="621"/>
    </location>
</feature>
<name>A0A840VD47_9BACT</name>
<reference evidence="2 3" key="1">
    <citation type="submission" date="2020-08" db="EMBL/GenBank/DDBJ databases">
        <title>Genomic Encyclopedia of Type Strains, Phase IV (KMG-IV): sequencing the most valuable type-strain genomes for metagenomic binning, comparative biology and taxonomic classification.</title>
        <authorList>
            <person name="Goeker M."/>
        </authorList>
    </citation>
    <scope>NUCLEOTIDE SEQUENCE [LARGE SCALE GENOMIC DNA]</scope>
    <source>
        <strain evidence="2 3">YC6886</strain>
    </source>
</reference>
<dbReference type="Proteomes" id="UP000557717">
    <property type="component" value="Unassembled WGS sequence"/>
</dbReference>
<keyword evidence="3" id="KW-1185">Reference proteome</keyword>
<accession>A0A840VD47</accession>
<proteinExistence type="predicted"/>
<dbReference type="AlphaFoldDB" id="A0A840VD47"/>
<keyword evidence="1" id="KW-0732">Signal</keyword>
<evidence type="ECO:0000256" key="1">
    <source>
        <dbReference type="SAM" id="SignalP"/>
    </source>
</evidence>
<protein>
    <submittedName>
        <fullName evidence="2">Uncharacterized protein</fullName>
    </submittedName>
</protein>
<evidence type="ECO:0000313" key="3">
    <source>
        <dbReference type="Proteomes" id="UP000557717"/>
    </source>
</evidence>
<comment type="caution">
    <text evidence="2">The sequence shown here is derived from an EMBL/GenBank/DDBJ whole genome shotgun (WGS) entry which is preliminary data.</text>
</comment>
<gene>
    <name evidence="2" type="ORF">HNR46_001978</name>
</gene>
<evidence type="ECO:0000313" key="2">
    <source>
        <dbReference type="EMBL" id="MBB5351739.1"/>
    </source>
</evidence>